<dbReference type="EMBL" id="BAABJZ010000072">
    <property type="protein sequence ID" value="GAA4887691.1"/>
    <property type="molecule type" value="Genomic_DNA"/>
</dbReference>
<organism evidence="6 7">
    <name type="scientific">Ferrimonas pelagia</name>
    <dbReference type="NCBI Taxonomy" id="1177826"/>
    <lineage>
        <taxon>Bacteria</taxon>
        <taxon>Pseudomonadati</taxon>
        <taxon>Pseudomonadota</taxon>
        <taxon>Gammaproteobacteria</taxon>
        <taxon>Alteromonadales</taxon>
        <taxon>Ferrimonadaceae</taxon>
        <taxon>Ferrimonas</taxon>
    </lineage>
</organism>
<keyword evidence="4" id="KW-0732">Signal</keyword>
<dbReference type="CDD" id="cd16027">
    <property type="entry name" value="SGSH"/>
    <property type="match status" value="1"/>
</dbReference>
<dbReference type="Gene3D" id="3.40.720.10">
    <property type="entry name" value="Alkaline Phosphatase, subunit A"/>
    <property type="match status" value="1"/>
</dbReference>
<feature type="domain" description="Sulfatase N-terminal" evidence="5">
    <location>
        <begin position="27"/>
        <end position="315"/>
    </location>
</feature>
<evidence type="ECO:0000256" key="1">
    <source>
        <dbReference type="ARBA" id="ARBA00008779"/>
    </source>
</evidence>
<feature type="chain" id="PRO_5045631850" evidence="4">
    <location>
        <begin position="22"/>
        <end position="516"/>
    </location>
</feature>
<name>A0ABP9EXD8_9GAMM</name>
<comment type="similarity">
    <text evidence="1">Belongs to the sulfatase family.</text>
</comment>
<evidence type="ECO:0000259" key="5">
    <source>
        <dbReference type="Pfam" id="PF00884"/>
    </source>
</evidence>
<accession>A0ABP9EXD8</accession>
<dbReference type="PANTHER" id="PTHR42693">
    <property type="entry name" value="ARYLSULFATASE FAMILY MEMBER"/>
    <property type="match status" value="1"/>
</dbReference>
<evidence type="ECO:0000256" key="2">
    <source>
        <dbReference type="ARBA" id="ARBA00022801"/>
    </source>
</evidence>
<dbReference type="RefSeq" id="WP_345335373.1">
    <property type="nucleotide sequence ID" value="NZ_BAABJZ010000072.1"/>
</dbReference>
<dbReference type="InterPro" id="IPR000917">
    <property type="entry name" value="Sulfatase_N"/>
</dbReference>
<feature type="region of interest" description="Disordered" evidence="3">
    <location>
        <begin position="497"/>
        <end position="516"/>
    </location>
</feature>
<evidence type="ECO:0000256" key="4">
    <source>
        <dbReference type="SAM" id="SignalP"/>
    </source>
</evidence>
<keyword evidence="7" id="KW-1185">Reference proteome</keyword>
<gene>
    <name evidence="6" type="ORF">GCM10023333_21370</name>
</gene>
<dbReference type="InterPro" id="IPR050738">
    <property type="entry name" value="Sulfatase"/>
</dbReference>
<evidence type="ECO:0000256" key="3">
    <source>
        <dbReference type="SAM" id="MobiDB-lite"/>
    </source>
</evidence>
<sequence>MLKRTSLLVATALAAAPMVQADTTPLNVVLITADDLGYEAYSLFDNELPNLTPNMDQFAAEGVQFENAHVNYSICQPSRAVMATGMYNTTSGMMGFIHMKEKNPTIMSTLGELGYRTGILGKVAHSSPDLDYQWDYVYDADDLAAGRSPTLYAQRTLTFIEQAKENDQPFYLMVNSHDPHRVFYDPEANRLGEEETPSQLYTPEQVTVPDYLPDYPEVRLDLSHYYNSVRRLDDTFGRVIEALEASGQRDNTLVMFVSDNGSPFPFAKANTYFASTKTPLLVQWPGGDLKNGHVDTEHLVSIVDLVPTMLDAAGVEIGEHIDGNSFLPLLRGETQDEREFAFSQIDYKIGGPATPMRSVKSKQYGYIFNPFAGYSQFKVGYDKATIAMMENSGDEHQIARAELFRNRVLEEFYDFENDPGNINNLIDHPDYQEKIAAYRAELEAWMKQTEDPVLEIFHNRDNPAKVTEMMSSHYPTRESMYPQQQLDKHNARVAAAKAKREAAQQARREAQRAAKQ</sequence>
<reference evidence="7" key="1">
    <citation type="journal article" date="2019" name="Int. J. Syst. Evol. Microbiol.">
        <title>The Global Catalogue of Microorganisms (GCM) 10K type strain sequencing project: providing services to taxonomists for standard genome sequencing and annotation.</title>
        <authorList>
            <consortium name="The Broad Institute Genomics Platform"/>
            <consortium name="The Broad Institute Genome Sequencing Center for Infectious Disease"/>
            <person name="Wu L."/>
            <person name="Ma J."/>
        </authorList>
    </citation>
    <scope>NUCLEOTIDE SEQUENCE [LARGE SCALE GENOMIC DNA]</scope>
    <source>
        <strain evidence="7">JCM 18401</strain>
    </source>
</reference>
<evidence type="ECO:0000313" key="6">
    <source>
        <dbReference type="EMBL" id="GAA4887691.1"/>
    </source>
</evidence>
<comment type="caution">
    <text evidence="6">The sequence shown here is derived from an EMBL/GenBank/DDBJ whole genome shotgun (WGS) entry which is preliminary data.</text>
</comment>
<evidence type="ECO:0000313" key="7">
    <source>
        <dbReference type="Proteomes" id="UP001499988"/>
    </source>
</evidence>
<feature type="signal peptide" evidence="4">
    <location>
        <begin position="1"/>
        <end position="21"/>
    </location>
</feature>
<dbReference type="InterPro" id="IPR017850">
    <property type="entry name" value="Alkaline_phosphatase_core_sf"/>
</dbReference>
<dbReference type="Pfam" id="PF00884">
    <property type="entry name" value="Sulfatase"/>
    <property type="match status" value="1"/>
</dbReference>
<dbReference type="PANTHER" id="PTHR42693:SF53">
    <property type="entry name" value="ENDO-4-O-SULFATASE"/>
    <property type="match status" value="1"/>
</dbReference>
<protein>
    <submittedName>
        <fullName evidence="6">Sulfatase</fullName>
    </submittedName>
</protein>
<dbReference type="SUPFAM" id="SSF53649">
    <property type="entry name" value="Alkaline phosphatase-like"/>
    <property type="match status" value="1"/>
</dbReference>
<dbReference type="Proteomes" id="UP001499988">
    <property type="component" value="Unassembled WGS sequence"/>
</dbReference>
<proteinExistence type="inferred from homology"/>
<feature type="compositionally biased region" description="Basic and acidic residues" evidence="3">
    <location>
        <begin position="498"/>
        <end position="516"/>
    </location>
</feature>
<keyword evidence="2" id="KW-0378">Hydrolase</keyword>